<keyword evidence="2" id="KW-1185">Reference proteome</keyword>
<name>A0A2M9W8B8_9GAMM</name>
<proteinExistence type="predicted"/>
<protein>
    <submittedName>
        <fullName evidence="1">DUF2509 domain-containing protein</fullName>
    </submittedName>
</protein>
<evidence type="ECO:0000313" key="1">
    <source>
        <dbReference type="EMBL" id="PJZ03793.1"/>
    </source>
</evidence>
<dbReference type="InterPro" id="IPR019652">
    <property type="entry name" value="DUF2509"/>
</dbReference>
<dbReference type="EMBL" id="PIQI01000027">
    <property type="protein sequence ID" value="PJZ03793.1"/>
    <property type="molecule type" value="Genomic_DNA"/>
</dbReference>
<reference evidence="1 2" key="1">
    <citation type="submission" date="2017-11" db="EMBL/GenBank/DDBJ databases">
        <title>The genome sequence of Pantoea rodasii DSM 26611.</title>
        <authorList>
            <person name="Gao J."/>
            <person name="Mao X."/>
            <person name="Sun J."/>
        </authorList>
    </citation>
    <scope>NUCLEOTIDE SEQUENCE [LARGE SCALE GENOMIC DNA]</scope>
    <source>
        <strain evidence="1 2">DSM 26611</strain>
    </source>
</reference>
<dbReference type="AlphaFoldDB" id="A0A2M9W8B8"/>
<dbReference type="Pfam" id="PF10713">
    <property type="entry name" value="DUF2509"/>
    <property type="match status" value="1"/>
</dbReference>
<accession>A0A2M9W8B8</accession>
<dbReference type="STRING" id="1076549.HA45_01970"/>
<dbReference type="Proteomes" id="UP000232062">
    <property type="component" value="Unassembled WGS sequence"/>
</dbReference>
<organism evidence="1 2">
    <name type="scientific">Pantoea rodasii</name>
    <dbReference type="NCBI Taxonomy" id="1076549"/>
    <lineage>
        <taxon>Bacteria</taxon>
        <taxon>Pseudomonadati</taxon>
        <taxon>Pseudomonadota</taxon>
        <taxon>Gammaproteobacteria</taxon>
        <taxon>Enterobacterales</taxon>
        <taxon>Erwiniaceae</taxon>
        <taxon>Pantoea</taxon>
    </lineage>
</organism>
<evidence type="ECO:0000313" key="2">
    <source>
        <dbReference type="Proteomes" id="UP000232062"/>
    </source>
</evidence>
<gene>
    <name evidence="1" type="ORF">PRCB_21350</name>
</gene>
<dbReference type="RefSeq" id="WP_100703591.1">
    <property type="nucleotide sequence ID" value="NZ_MLFP01000001.1"/>
</dbReference>
<sequence>MKQHGNSTLGMVLMLLLLGSLTLHALRTQLSQSVVLVADTQQHHKDFSQAQAALQWGLMQSWSAVPGWQCQQQPAHQWLSCLLPMEEGNALLSGQDEKSDLRLWQWVSPRSHRLQPEARGWIDYCPLSKPEHCQPQALSAGL</sequence>
<comment type="caution">
    <text evidence="1">The sequence shown here is derived from an EMBL/GenBank/DDBJ whole genome shotgun (WGS) entry which is preliminary data.</text>
</comment>